<evidence type="ECO:0000256" key="4">
    <source>
        <dbReference type="SAM" id="MobiDB-lite"/>
    </source>
</evidence>
<dbReference type="InterPro" id="IPR011488">
    <property type="entry name" value="TIF_2_asu"/>
</dbReference>
<dbReference type="GO" id="GO:0003743">
    <property type="term" value="F:translation initiation factor activity"/>
    <property type="evidence" value="ECO:0007669"/>
    <property type="project" value="UniProtKB-KW"/>
</dbReference>
<dbReference type="SUPFAM" id="SSF50249">
    <property type="entry name" value="Nucleic acid-binding proteins"/>
    <property type="match status" value="1"/>
</dbReference>
<proteinExistence type="inferred from homology"/>
<keyword evidence="3" id="KW-0648">Protein biosynthesis</keyword>
<feature type="compositionally biased region" description="Acidic residues" evidence="4">
    <location>
        <begin position="302"/>
        <end position="321"/>
    </location>
</feature>
<dbReference type="EMBL" id="JARBJD010000023">
    <property type="protein sequence ID" value="KAK2960469.1"/>
    <property type="molecule type" value="Genomic_DNA"/>
</dbReference>
<comment type="caution">
    <text evidence="6">The sequence shown here is derived from an EMBL/GenBank/DDBJ whole genome shotgun (WGS) entry which is preliminary data.</text>
</comment>
<dbReference type="SUPFAM" id="SSF110993">
    <property type="entry name" value="eIF-2-alpha, C-terminal domain"/>
    <property type="match status" value="1"/>
</dbReference>
<dbReference type="PANTHER" id="PTHR10602:SF0">
    <property type="entry name" value="EUKARYOTIC TRANSLATION INITIATION FACTOR 2 SUBUNIT 1"/>
    <property type="match status" value="1"/>
</dbReference>
<dbReference type="Proteomes" id="UP001281761">
    <property type="component" value="Unassembled WGS sequence"/>
</dbReference>
<protein>
    <submittedName>
        <fullName evidence="6">Eukaryotic translation initiation factor 2 subunit alpha</fullName>
    </submittedName>
</protein>
<evidence type="ECO:0000256" key="2">
    <source>
        <dbReference type="ARBA" id="ARBA00022540"/>
    </source>
</evidence>
<dbReference type="SMART" id="SM00316">
    <property type="entry name" value="S1"/>
    <property type="match status" value="1"/>
</dbReference>
<dbReference type="SUPFAM" id="SSF116742">
    <property type="entry name" value="eIF2alpha middle domain-like"/>
    <property type="match status" value="1"/>
</dbReference>
<sequence>MTGIDHRFYEKELPDEKDLVVVEITSIEEMGVYCSLVEYNRLNGFIPNAELSVMRIKSVAQVTRVKKIEVVQVIRVDKEKRYVDLSKRAVDQHVISRILDRLNKSKTVHSIINSIHQSTNADVDKLYTSIAYPLARKFGHALDGFRKALLNEADIIEPLGLDANIQEALMKNIHLRLKPQPVKVSCQVAVTCYAPAGVNAIKEALKAGEKAADEYLRTPQVDGKSSPAPSTEIQTIEPVEVKVSATPLYTIEVTLIDREKGKNALKTAILAIQDSITKNGGEFDIRMEPQVLQEGSTPQDDYREDTDEDEEDEDEEEEEEN</sequence>
<evidence type="ECO:0000256" key="1">
    <source>
        <dbReference type="ARBA" id="ARBA00007223"/>
    </source>
</evidence>
<evidence type="ECO:0000313" key="7">
    <source>
        <dbReference type="Proteomes" id="UP001281761"/>
    </source>
</evidence>
<dbReference type="InterPro" id="IPR044126">
    <property type="entry name" value="S1_IF2_alpha"/>
</dbReference>
<name>A0ABQ9YA01_9EUKA</name>
<dbReference type="Pfam" id="PF07541">
    <property type="entry name" value="EIF_2_alpha"/>
    <property type="match status" value="1"/>
</dbReference>
<dbReference type="PROSITE" id="PS50126">
    <property type="entry name" value="S1"/>
    <property type="match status" value="1"/>
</dbReference>
<feature type="region of interest" description="Disordered" evidence="4">
    <location>
        <begin position="284"/>
        <end position="321"/>
    </location>
</feature>
<comment type="similarity">
    <text evidence="1">Belongs to the eIF-2-alpha family.</text>
</comment>
<feature type="domain" description="S1 motif" evidence="5">
    <location>
        <begin position="17"/>
        <end position="88"/>
    </location>
</feature>
<organism evidence="6 7">
    <name type="scientific">Blattamonas nauphoetae</name>
    <dbReference type="NCBI Taxonomy" id="2049346"/>
    <lineage>
        <taxon>Eukaryota</taxon>
        <taxon>Metamonada</taxon>
        <taxon>Preaxostyla</taxon>
        <taxon>Oxymonadida</taxon>
        <taxon>Blattamonas</taxon>
    </lineage>
</organism>
<evidence type="ECO:0000313" key="6">
    <source>
        <dbReference type="EMBL" id="KAK2960469.1"/>
    </source>
</evidence>
<keyword evidence="2 6" id="KW-0396">Initiation factor</keyword>
<dbReference type="Pfam" id="PF00575">
    <property type="entry name" value="S1"/>
    <property type="match status" value="1"/>
</dbReference>
<dbReference type="InterPro" id="IPR024055">
    <property type="entry name" value="TIF2_asu_C"/>
</dbReference>
<evidence type="ECO:0000259" key="5">
    <source>
        <dbReference type="PROSITE" id="PS50126"/>
    </source>
</evidence>
<accession>A0ABQ9YA01</accession>
<dbReference type="Gene3D" id="3.30.70.1130">
    <property type="entry name" value="EIF_2_alpha"/>
    <property type="match status" value="1"/>
</dbReference>
<dbReference type="CDD" id="cd04452">
    <property type="entry name" value="S1_IF2_alpha"/>
    <property type="match status" value="1"/>
</dbReference>
<dbReference type="Gene3D" id="2.40.50.140">
    <property type="entry name" value="Nucleic acid-binding proteins"/>
    <property type="match status" value="1"/>
</dbReference>
<gene>
    <name evidence="6" type="ORF">BLNAU_4686</name>
</gene>
<dbReference type="InterPro" id="IPR024054">
    <property type="entry name" value="TIF2_asu_middle_sf"/>
</dbReference>
<dbReference type="Gene3D" id="1.10.150.190">
    <property type="entry name" value="Translation initiation factor 2, subunit 1, domain 2"/>
    <property type="match status" value="1"/>
</dbReference>
<keyword evidence="7" id="KW-1185">Reference proteome</keyword>
<evidence type="ECO:0000256" key="3">
    <source>
        <dbReference type="ARBA" id="ARBA00022917"/>
    </source>
</evidence>
<dbReference type="PANTHER" id="PTHR10602">
    <property type="entry name" value="EUKARYOTIC TRANSLATION INITIATION FACTOR 2 SUBUNIT 1"/>
    <property type="match status" value="1"/>
</dbReference>
<dbReference type="InterPro" id="IPR003029">
    <property type="entry name" value="S1_domain"/>
</dbReference>
<dbReference type="InterPro" id="IPR012340">
    <property type="entry name" value="NA-bd_OB-fold"/>
</dbReference>
<reference evidence="6 7" key="1">
    <citation type="journal article" date="2022" name="bioRxiv">
        <title>Genomics of Preaxostyla Flagellates Illuminates Evolutionary Transitions and the Path Towards Mitochondrial Loss.</title>
        <authorList>
            <person name="Novak L.V.F."/>
            <person name="Treitli S.C."/>
            <person name="Pyrih J."/>
            <person name="Halakuc P."/>
            <person name="Pipaliya S.V."/>
            <person name="Vacek V."/>
            <person name="Brzon O."/>
            <person name="Soukal P."/>
            <person name="Eme L."/>
            <person name="Dacks J.B."/>
            <person name="Karnkowska A."/>
            <person name="Elias M."/>
            <person name="Hampl V."/>
        </authorList>
    </citation>
    <scope>NUCLEOTIDE SEQUENCE [LARGE SCALE GENOMIC DNA]</scope>
    <source>
        <strain evidence="6">NAU3</strain>
        <tissue evidence="6">Gut</tissue>
    </source>
</reference>